<evidence type="ECO:0000313" key="1">
    <source>
        <dbReference type="EMBL" id="MBB5639049.1"/>
    </source>
</evidence>
<sequence>MVTNKLEQAPNKGNVSNWKINVDGNISKNPLPNGNYLQTINVKIIRSKDDLQLTMDISTEYHININGKITDTLNDENFIQYSELMLVSISHAQAIFWKSCQDIEINVGFFPPQRAEKYFHDLKNGYYALWN</sequence>
<proteinExistence type="predicted"/>
<gene>
    <name evidence="1" type="ORF">HDE68_004987</name>
</gene>
<dbReference type="EMBL" id="JACHCE010000011">
    <property type="protein sequence ID" value="MBB5639049.1"/>
    <property type="molecule type" value="Genomic_DNA"/>
</dbReference>
<reference evidence="1 2" key="1">
    <citation type="submission" date="2020-08" db="EMBL/GenBank/DDBJ databases">
        <title>Genomic Encyclopedia of Type Strains, Phase IV (KMG-V): Genome sequencing to study the core and pangenomes of soil and plant-associated prokaryotes.</title>
        <authorList>
            <person name="Whitman W."/>
        </authorList>
    </citation>
    <scope>NUCLEOTIDE SEQUENCE [LARGE SCALE GENOMIC DNA]</scope>
    <source>
        <strain evidence="1 2">S3M1</strain>
    </source>
</reference>
<name>A0A7W8ZRV6_9SPHI</name>
<comment type="caution">
    <text evidence="1">The sequence shown here is derived from an EMBL/GenBank/DDBJ whole genome shotgun (WGS) entry which is preliminary data.</text>
</comment>
<evidence type="ECO:0000313" key="2">
    <source>
        <dbReference type="Proteomes" id="UP000537204"/>
    </source>
</evidence>
<dbReference type="AlphaFoldDB" id="A0A7W8ZRV6"/>
<organism evidence="1 2">
    <name type="scientific">Pedobacter cryoconitis</name>
    <dbReference type="NCBI Taxonomy" id="188932"/>
    <lineage>
        <taxon>Bacteria</taxon>
        <taxon>Pseudomonadati</taxon>
        <taxon>Bacteroidota</taxon>
        <taxon>Sphingobacteriia</taxon>
        <taxon>Sphingobacteriales</taxon>
        <taxon>Sphingobacteriaceae</taxon>
        <taxon>Pedobacter</taxon>
    </lineage>
</organism>
<protein>
    <submittedName>
        <fullName evidence="1">Uncharacterized protein</fullName>
    </submittedName>
</protein>
<accession>A0A7W8ZRV6</accession>
<dbReference type="RefSeq" id="WP_183884954.1">
    <property type="nucleotide sequence ID" value="NZ_JACHCE010000011.1"/>
</dbReference>
<dbReference type="Proteomes" id="UP000537204">
    <property type="component" value="Unassembled WGS sequence"/>
</dbReference>